<dbReference type="Gene3D" id="1.10.510.10">
    <property type="entry name" value="Transferase(Phosphotransferase) domain 1"/>
    <property type="match status" value="1"/>
</dbReference>
<feature type="region of interest" description="Disordered" evidence="8">
    <location>
        <begin position="855"/>
        <end position="970"/>
    </location>
</feature>
<dbReference type="InterPro" id="IPR000719">
    <property type="entry name" value="Prot_kinase_dom"/>
</dbReference>
<feature type="domain" description="Protein kinase" evidence="9">
    <location>
        <begin position="181"/>
        <end position="509"/>
    </location>
</feature>
<feature type="compositionally biased region" description="Low complexity" evidence="8">
    <location>
        <begin position="918"/>
        <end position="951"/>
    </location>
</feature>
<evidence type="ECO:0000256" key="6">
    <source>
        <dbReference type="ARBA" id="ARBA00022840"/>
    </source>
</evidence>
<dbReference type="AlphaFoldDB" id="A0AAW2ZEF9"/>
<feature type="compositionally biased region" description="Polar residues" evidence="8">
    <location>
        <begin position="1"/>
        <end position="14"/>
    </location>
</feature>
<dbReference type="FunFam" id="1.10.510.10:FF:000380">
    <property type="entry name" value="Serine/threonine-protein kinase ppk15"/>
    <property type="match status" value="1"/>
</dbReference>
<dbReference type="GO" id="GO:0004674">
    <property type="term" value="F:protein serine/threonine kinase activity"/>
    <property type="evidence" value="ECO:0007669"/>
    <property type="project" value="UniProtKB-KW"/>
</dbReference>
<feature type="region of interest" description="Disordered" evidence="8">
    <location>
        <begin position="675"/>
        <end position="700"/>
    </location>
</feature>
<dbReference type="InterPro" id="IPR050494">
    <property type="entry name" value="Ser_Thr_dual-spec_kinase"/>
</dbReference>
<feature type="compositionally biased region" description="Basic residues" evidence="8">
    <location>
        <begin position="26"/>
        <end position="40"/>
    </location>
</feature>
<dbReference type="PROSITE" id="PS00108">
    <property type="entry name" value="PROTEIN_KINASE_ST"/>
    <property type="match status" value="1"/>
</dbReference>
<feature type="binding site" evidence="7">
    <location>
        <position position="211"/>
    </location>
    <ligand>
        <name>ATP</name>
        <dbReference type="ChEBI" id="CHEBI:30616"/>
    </ligand>
</feature>
<evidence type="ECO:0000256" key="3">
    <source>
        <dbReference type="ARBA" id="ARBA00022679"/>
    </source>
</evidence>
<keyword evidence="11" id="KW-1185">Reference proteome</keyword>
<proteinExistence type="predicted"/>
<evidence type="ECO:0000256" key="1">
    <source>
        <dbReference type="ARBA" id="ARBA00022527"/>
    </source>
</evidence>
<dbReference type="InterPro" id="IPR008271">
    <property type="entry name" value="Ser/Thr_kinase_AS"/>
</dbReference>
<dbReference type="Gene3D" id="3.30.200.20">
    <property type="entry name" value="Phosphorylase Kinase, domain 1"/>
    <property type="match status" value="1"/>
</dbReference>
<feature type="region of interest" description="Disordered" evidence="8">
    <location>
        <begin position="615"/>
        <end position="645"/>
    </location>
</feature>
<feature type="compositionally biased region" description="Low complexity" evidence="8">
    <location>
        <begin position="680"/>
        <end position="700"/>
    </location>
</feature>
<feature type="region of interest" description="Disordered" evidence="8">
    <location>
        <begin position="717"/>
        <end position="810"/>
    </location>
</feature>
<evidence type="ECO:0000256" key="2">
    <source>
        <dbReference type="ARBA" id="ARBA00022553"/>
    </source>
</evidence>
<keyword evidence="3" id="KW-0808">Transferase</keyword>
<comment type="caution">
    <text evidence="10">The sequence shown here is derived from an EMBL/GenBank/DDBJ whole genome shotgun (WGS) entry which is preliminary data.</text>
</comment>
<keyword evidence="2" id="KW-0597">Phosphoprotein</keyword>
<feature type="compositionally biased region" description="Polar residues" evidence="8">
    <location>
        <begin position="741"/>
        <end position="767"/>
    </location>
</feature>
<feature type="compositionally biased region" description="Polar residues" evidence="8">
    <location>
        <begin position="896"/>
        <end position="908"/>
    </location>
</feature>
<reference evidence="10 11" key="1">
    <citation type="submission" date="2024-03" db="EMBL/GenBank/DDBJ databases">
        <title>The Acrasis kona genome and developmental transcriptomes reveal deep origins of eukaryotic multicellular pathways.</title>
        <authorList>
            <person name="Sheikh S."/>
            <person name="Fu C.-J."/>
            <person name="Brown M.W."/>
            <person name="Baldauf S.L."/>
        </authorList>
    </citation>
    <scope>NUCLEOTIDE SEQUENCE [LARGE SCALE GENOMIC DNA]</scope>
    <source>
        <strain evidence="10 11">ATCC MYA-3509</strain>
    </source>
</reference>
<keyword evidence="1" id="KW-0723">Serine/threonine-protein kinase</keyword>
<feature type="region of interest" description="Disordered" evidence="8">
    <location>
        <begin position="1"/>
        <end position="67"/>
    </location>
</feature>
<evidence type="ECO:0000313" key="11">
    <source>
        <dbReference type="Proteomes" id="UP001431209"/>
    </source>
</evidence>
<evidence type="ECO:0000256" key="8">
    <source>
        <dbReference type="SAM" id="MobiDB-lite"/>
    </source>
</evidence>
<dbReference type="InterPro" id="IPR011009">
    <property type="entry name" value="Kinase-like_dom_sf"/>
</dbReference>
<evidence type="ECO:0000259" key="9">
    <source>
        <dbReference type="PROSITE" id="PS50011"/>
    </source>
</evidence>
<feature type="compositionally biased region" description="Low complexity" evidence="8">
    <location>
        <begin position="855"/>
        <end position="879"/>
    </location>
</feature>
<dbReference type="Proteomes" id="UP001431209">
    <property type="component" value="Unassembled WGS sequence"/>
</dbReference>
<dbReference type="PROSITE" id="PS50011">
    <property type="entry name" value="PROTEIN_KINASE_DOM"/>
    <property type="match status" value="1"/>
</dbReference>
<name>A0AAW2ZEF9_9EUKA</name>
<evidence type="ECO:0000256" key="5">
    <source>
        <dbReference type="ARBA" id="ARBA00022777"/>
    </source>
</evidence>
<evidence type="ECO:0000256" key="7">
    <source>
        <dbReference type="PROSITE-ProRule" id="PRU10141"/>
    </source>
</evidence>
<sequence length="970" mass="110229">MSQTGPNSDDLSSQPQPPHESTSEHHHQHRKRRHSRRKARTVNPQELFQQPQQTTESNQVYTSDDPIISPSSVFVPYIKKSDSTSNKQNCSKSLLTLQVTNTAPIPQEEKSSKKKTYASQNILKSLTVGITLQYKLCSPDFKYTTPKLILTKPSTPTEPNGKDNADGNLILTVDDMLNDRYCVKDVLGQGTFGQVARCEDTKDGGKQVAVKIIKNKRAYLKQAEVETRMLELLMKHDPEDKHHIVRMNGHFFYENHLCIVTELLSINLFELIKQNRFRGLTTNVISVFLSQILDALVVLSDAGIIHCDMKPENILLTNLSSSKNLIKLIDFGSACLEGETVYSYIQSRFYRSPEVLFGIDYNTSIDMWSLGCICAELFLGLPLFPGASQYNQVARIVEMMGMPPDHLLDVGKLTRKYFNRTSDMSTYALKSEIEFCNENRTEPKEWKRYFNFIKLDDLVKHYSMKSVPSDQRAQEEKNRVAFMDLLKGLLQYDPQKRWTPRQAKQHPFVTGQPFTGPYQPEPDLNRQNYTHQITIPPTIPQQQQQPVQLMMQSPYGRHRQHSVPNALQNPSFSHLQQHFTPPQFHNMYASPIGNSANSFGSFTGGMVGPHLGPSPNTFFSNNAPPPQQQHPEHVPNHPSGIPIQGHSYHSYQQQQYMNSPNNSFGHNWNMMPHMYQNTPSSSQQYISSSSQSSSSINNSYQRNSFGNASFGSPNVNDHYYGTSVGRGSNGGNNSRNKQRRTSNASKQYDASYHHQSPQQSNSYNNTKPPKHPQQQQQQQQQYSNHRQHRSNSYHKSNNHHHNNHHNNNNNKQTLFIQSDVNFEKQSSPLNPDMSPDNAVLFEFDEEEGLKHYQTTTTTTTTAPHHIQQQQVPLHQQQQHEYNSRGHSHGSYKKNESSYGDSYGQSPQGGINMELLGTSSSSSSFSQHSMGGVPSQFKLQQSNSLLSSSFSNDHYINKNAGRYRNNSSSNK</sequence>
<dbReference type="SUPFAM" id="SSF56112">
    <property type="entry name" value="Protein kinase-like (PK-like)"/>
    <property type="match status" value="1"/>
</dbReference>
<feature type="compositionally biased region" description="Polar residues" evidence="8">
    <location>
        <begin position="42"/>
        <end position="62"/>
    </location>
</feature>
<gene>
    <name evidence="10" type="ORF">AKO1_000973</name>
</gene>
<dbReference type="Pfam" id="PF00069">
    <property type="entry name" value="Pkinase"/>
    <property type="match status" value="1"/>
</dbReference>
<dbReference type="InterPro" id="IPR017441">
    <property type="entry name" value="Protein_kinase_ATP_BS"/>
</dbReference>
<dbReference type="PANTHER" id="PTHR24058">
    <property type="entry name" value="DUAL SPECIFICITY PROTEIN KINASE"/>
    <property type="match status" value="1"/>
</dbReference>
<keyword evidence="4 7" id="KW-0547">Nucleotide-binding</keyword>
<protein>
    <submittedName>
        <fullName evidence="10">Serine/threonine-protein kinase yak</fullName>
    </submittedName>
</protein>
<dbReference type="GO" id="GO:0005737">
    <property type="term" value="C:cytoplasm"/>
    <property type="evidence" value="ECO:0007669"/>
    <property type="project" value="TreeGrafter"/>
</dbReference>
<dbReference type="SMART" id="SM00220">
    <property type="entry name" value="S_TKc"/>
    <property type="match status" value="1"/>
</dbReference>
<organism evidence="10 11">
    <name type="scientific">Acrasis kona</name>
    <dbReference type="NCBI Taxonomy" id="1008807"/>
    <lineage>
        <taxon>Eukaryota</taxon>
        <taxon>Discoba</taxon>
        <taxon>Heterolobosea</taxon>
        <taxon>Tetramitia</taxon>
        <taxon>Eutetramitia</taxon>
        <taxon>Acrasidae</taxon>
        <taxon>Acrasis</taxon>
    </lineage>
</organism>
<keyword evidence="5 10" id="KW-0418">Kinase</keyword>
<dbReference type="GO" id="GO:0005524">
    <property type="term" value="F:ATP binding"/>
    <property type="evidence" value="ECO:0007669"/>
    <property type="project" value="UniProtKB-UniRule"/>
</dbReference>
<accession>A0AAW2ZEF9</accession>
<dbReference type="PANTHER" id="PTHR24058:SF17">
    <property type="entry name" value="HOMEODOMAIN INTERACTING PROTEIN KINASE, ISOFORM D"/>
    <property type="match status" value="1"/>
</dbReference>
<dbReference type="EMBL" id="JAOPGA020001301">
    <property type="protein sequence ID" value="KAL0487101.1"/>
    <property type="molecule type" value="Genomic_DNA"/>
</dbReference>
<dbReference type="GO" id="GO:0004713">
    <property type="term" value="F:protein tyrosine kinase activity"/>
    <property type="evidence" value="ECO:0007669"/>
    <property type="project" value="TreeGrafter"/>
</dbReference>
<evidence type="ECO:0000256" key="4">
    <source>
        <dbReference type="ARBA" id="ARBA00022741"/>
    </source>
</evidence>
<dbReference type="GO" id="GO:0005634">
    <property type="term" value="C:nucleus"/>
    <property type="evidence" value="ECO:0007669"/>
    <property type="project" value="TreeGrafter"/>
</dbReference>
<feature type="compositionally biased region" description="Basic residues" evidence="8">
    <location>
        <begin position="785"/>
        <end position="804"/>
    </location>
</feature>
<dbReference type="PROSITE" id="PS00107">
    <property type="entry name" value="PROTEIN_KINASE_ATP"/>
    <property type="match status" value="1"/>
</dbReference>
<keyword evidence="6 7" id="KW-0067">ATP-binding</keyword>
<evidence type="ECO:0000313" key="10">
    <source>
        <dbReference type="EMBL" id="KAL0487101.1"/>
    </source>
</evidence>